<keyword evidence="8" id="KW-0325">Glycoprotein</keyword>
<keyword evidence="5 9" id="KW-1133">Transmembrane helix</keyword>
<protein>
    <recommendedName>
        <fullName evidence="10">Ionotropic glutamate receptor C-terminal domain-containing protein</fullName>
    </recommendedName>
</protein>
<evidence type="ECO:0000256" key="3">
    <source>
        <dbReference type="ARBA" id="ARBA00022475"/>
    </source>
</evidence>
<keyword evidence="6 9" id="KW-0472">Membrane</keyword>
<name>A0A7R9LKT9_9ACAR</name>
<evidence type="ECO:0000313" key="12">
    <source>
        <dbReference type="Proteomes" id="UP000759131"/>
    </source>
</evidence>
<feature type="domain" description="Ionotropic glutamate receptor C-terminal" evidence="10">
    <location>
        <begin position="266"/>
        <end position="376"/>
    </location>
</feature>
<organism evidence="11">
    <name type="scientific">Medioppia subpectinata</name>
    <dbReference type="NCBI Taxonomy" id="1979941"/>
    <lineage>
        <taxon>Eukaryota</taxon>
        <taxon>Metazoa</taxon>
        <taxon>Ecdysozoa</taxon>
        <taxon>Arthropoda</taxon>
        <taxon>Chelicerata</taxon>
        <taxon>Arachnida</taxon>
        <taxon>Acari</taxon>
        <taxon>Acariformes</taxon>
        <taxon>Sarcoptiformes</taxon>
        <taxon>Oribatida</taxon>
        <taxon>Brachypylina</taxon>
        <taxon>Oppioidea</taxon>
        <taxon>Oppiidae</taxon>
        <taxon>Medioppia</taxon>
    </lineage>
</organism>
<keyword evidence="3" id="KW-1003">Cell membrane</keyword>
<dbReference type="FunFam" id="1.10.287.70:FF:000143">
    <property type="entry name" value="Probable glutamate receptor"/>
    <property type="match status" value="1"/>
</dbReference>
<evidence type="ECO:0000256" key="7">
    <source>
        <dbReference type="ARBA" id="ARBA00023170"/>
    </source>
</evidence>
<dbReference type="PANTHER" id="PTHR42643:SF24">
    <property type="entry name" value="IONOTROPIC RECEPTOR 60A"/>
    <property type="match status" value="1"/>
</dbReference>
<reference evidence="11" key="1">
    <citation type="submission" date="2020-11" db="EMBL/GenBank/DDBJ databases">
        <authorList>
            <person name="Tran Van P."/>
        </authorList>
    </citation>
    <scope>NUCLEOTIDE SEQUENCE</scope>
</reference>
<dbReference type="SUPFAM" id="SSF81324">
    <property type="entry name" value="Voltage-gated potassium channels"/>
    <property type="match status" value="1"/>
</dbReference>
<dbReference type="GO" id="GO:0005886">
    <property type="term" value="C:plasma membrane"/>
    <property type="evidence" value="ECO:0007669"/>
    <property type="project" value="UniProtKB-SubCell"/>
</dbReference>
<dbReference type="AlphaFoldDB" id="A0A7R9LKT9"/>
<gene>
    <name evidence="11" type="ORF">OSB1V03_LOCUS19305</name>
</gene>
<proteinExistence type="inferred from homology"/>
<evidence type="ECO:0000256" key="9">
    <source>
        <dbReference type="SAM" id="Phobius"/>
    </source>
</evidence>
<sequence>MIGTDDSMKYFIVVGGGKMIEEFMTAANQRSLILVPRKWIVIIAEPIPKKSGFWRRMNEIFSVTDVAIVKREISAYSKCSELKEGCQMRLAFETLRDAIKKVIELPFYDFNDTKQVKAQTKNRVIAEMKLELGTEKSMSQFCGNCDRFVIQSLYKHRIGSEKEKEDDFTELEDNPQYKVVVENTGIWTPFKGYLHIATVLGYEEGNLKNRPITVDNKVDIAANGYWRTEERMKAVYFTFPFDKEEMSMMIQKTSEDHKYLFLTPFTWDAWVSILITVVVMGPLLWIVHRSSKYYDYYNMRDNKGLFKLSNCTWYCFGAMVQQGGDHLPMAISGRILVTFWWLFVIVTVTTYSGNLVALLTFPKIIHPIENLEDLLSYKSSMKWGTDKGGAMEELIEGAKY</sequence>
<evidence type="ECO:0000256" key="2">
    <source>
        <dbReference type="ARBA" id="ARBA00008685"/>
    </source>
</evidence>
<dbReference type="OrthoDB" id="5984008at2759"/>
<keyword evidence="7" id="KW-0675">Receptor</keyword>
<evidence type="ECO:0000313" key="11">
    <source>
        <dbReference type="EMBL" id="CAD7642784.1"/>
    </source>
</evidence>
<dbReference type="PANTHER" id="PTHR42643">
    <property type="entry name" value="IONOTROPIC RECEPTOR 20A-RELATED"/>
    <property type="match status" value="1"/>
</dbReference>
<evidence type="ECO:0000256" key="8">
    <source>
        <dbReference type="ARBA" id="ARBA00023180"/>
    </source>
</evidence>
<dbReference type="Pfam" id="PF00060">
    <property type="entry name" value="Lig_chan"/>
    <property type="match status" value="1"/>
</dbReference>
<feature type="transmembrane region" description="Helical" evidence="9">
    <location>
        <begin position="339"/>
        <end position="361"/>
    </location>
</feature>
<feature type="transmembrane region" description="Helical" evidence="9">
    <location>
        <begin position="259"/>
        <end position="287"/>
    </location>
</feature>
<dbReference type="GO" id="GO:0015276">
    <property type="term" value="F:ligand-gated monoatomic ion channel activity"/>
    <property type="evidence" value="ECO:0007669"/>
    <property type="project" value="InterPro"/>
</dbReference>
<dbReference type="GO" id="GO:0050906">
    <property type="term" value="P:detection of stimulus involved in sensory perception"/>
    <property type="evidence" value="ECO:0007669"/>
    <property type="project" value="UniProtKB-ARBA"/>
</dbReference>
<evidence type="ECO:0000256" key="6">
    <source>
        <dbReference type="ARBA" id="ARBA00023136"/>
    </source>
</evidence>
<dbReference type="EMBL" id="CAJPIZ010027923">
    <property type="protein sequence ID" value="CAG2119356.1"/>
    <property type="molecule type" value="Genomic_DNA"/>
</dbReference>
<comment type="similarity">
    <text evidence="2">Belongs to the glutamate-gated ion channel (TC 1.A.10.1) family.</text>
</comment>
<keyword evidence="12" id="KW-1185">Reference proteome</keyword>
<dbReference type="InterPro" id="IPR001320">
    <property type="entry name" value="Iontro_rcpt_C"/>
</dbReference>
<accession>A0A7R9LKT9</accession>
<feature type="non-terminal residue" evidence="11">
    <location>
        <position position="1"/>
    </location>
</feature>
<dbReference type="SUPFAM" id="SSF53850">
    <property type="entry name" value="Periplasmic binding protein-like II"/>
    <property type="match status" value="1"/>
</dbReference>
<evidence type="ECO:0000256" key="5">
    <source>
        <dbReference type="ARBA" id="ARBA00022989"/>
    </source>
</evidence>
<keyword evidence="4 9" id="KW-0812">Transmembrane</keyword>
<dbReference type="EMBL" id="OC882498">
    <property type="protein sequence ID" value="CAD7642784.1"/>
    <property type="molecule type" value="Genomic_DNA"/>
</dbReference>
<evidence type="ECO:0000256" key="1">
    <source>
        <dbReference type="ARBA" id="ARBA00004651"/>
    </source>
</evidence>
<comment type="subcellular location">
    <subcellularLocation>
        <location evidence="1">Cell membrane</location>
        <topology evidence="1">Multi-pass membrane protein</topology>
    </subcellularLocation>
</comment>
<dbReference type="Gene3D" id="1.10.287.70">
    <property type="match status" value="1"/>
</dbReference>
<dbReference type="Gene3D" id="3.40.190.10">
    <property type="entry name" value="Periplasmic binding protein-like II"/>
    <property type="match status" value="1"/>
</dbReference>
<evidence type="ECO:0000256" key="4">
    <source>
        <dbReference type="ARBA" id="ARBA00022692"/>
    </source>
</evidence>
<dbReference type="Proteomes" id="UP000759131">
    <property type="component" value="Unassembled WGS sequence"/>
</dbReference>
<dbReference type="InterPro" id="IPR052192">
    <property type="entry name" value="Insect_Ionotropic_Sensory_Rcpt"/>
</dbReference>
<evidence type="ECO:0000259" key="10">
    <source>
        <dbReference type="Pfam" id="PF00060"/>
    </source>
</evidence>